<protein>
    <recommendedName>
        <fullName evidence="10">Aromatic hydrocarbon degradation protein</fullName>
    </recommendedName>
</protein>
<comment type="subcellular location">
    <subcellularLocation>
        <location evidence="1">Cell outer membrane</location>
        <topology evidence="1">Multi-pass membrane protein</topology>
    </subcellularLocation>
</comment>
<dbReference type="PANTHER" id="PTHR35093">
    <property type="entry name" value="OUTER MEMBRANE PROTEIN NMB0088-RELATED"/>
    <property type="match status" value="1"/>
</dbReference>
<comment type="similarity">
    <text evidence="2">Belongs to the OmpP1/FadL family.</text>
</comment>
<dbReference type="Gene3D" id="2.40.160.60">
    <property type="entry name" value="Outer membrane protein transport protein (OMPP1/FadL/TodX)"/>
    <property type="match status" value="1"/>
</dbReference>
<dbReference type="SUPFAM" id="SSF56935">
    <property type="entry name" value="Porins"/>
    <property type="match status" value="1"/>
</dbReference>
<dbReference type="GO" id="GO:0009279">
    <property type="term" value="C:cell outer membrane"/>
    <property type="evidence" value="ECO:0007669"/>
    <property type="project" value="UniProtKB-SubCell"/>
</dbReference>
<dbReference type="AlphaFoldDB" id="A0A2K9LJI7"/>
<organism evidence="8 9">
    <name type="scientific">Ketobacter alkanivorans</name>
    <dbReference type="NCBI Taxonomy" id="1917421"/>
    <lineage>
        <taxon>Bacteria</taxon>
        <taxon>Pseudomonadati</taxon>
        <taxon>Pseudomonadota</taxon>
        <taxon>Gammaproteobacteria</taxon>
        <taxon>Pseudomonadales</taxon>
        <taxon>Ketobacteraceae</taxon>
        <taxon>Ketobacter</taxon>
    </lineage>
</organism>
<dbReference type="KEGG" id="kak:Kalk_08265"/>
<evidence type="ECO:0000256" key="4">
    <source>
        <dbReference type="ARBA" id="ARBA00022692"/>
    </source>
</evidence>
<evidence type="ECO:0000313" key="8">
    <source>
        <dbReference type="EMBL" id="AUM12410.1"/>
    </source>
</evidence>
<dbReference type="EMBL" id="CP022684">
    <property type="protein sequence ID" value="AUM12410.1"/>
    <property type="molecule type" value="Genomic_DNA"/>
</dbReference>
<keyword evidence="5" id="KW-0732">Signal</keyword>
<evidence type="ECO:0000256" key="7">
    <source>
        <dbReference type="ARBA" id="ARBA00023237"/>
    </source>
</evidence>
<dbReference type="InterPro" id="IPR005017">
    <property type="entry name" value="OMPP1/FadL/TodX"/>
</dbReference>
<evidence type="ECO:0000256" key="5">
    <source>
        <dbReference type="ARBA" id="ARBA00022729"/>
    </source>
</evidence>
<dbReference type="GO" id="GO:0015483">
    <property type="term" value="F:long-chain fatty acid transporting porin activity"/>
    <property type="evidence" value="ECO:0007669"/>
    <property type="project" value="TreeGrafter"/>
</dbReference>
<evidence type="ECO:0008006" key="10">
    <source>
        <dbReference type="Google" id="ProtNLM"/>
    </source>
</evidence>
<reference evidence="9" key="1">
    <citation type="submission" date="2017-08" db="EMBL/GenBank/DDBJ databases">
        <title>Direct submision.</title>
        <authorList>
            <person name="Kim S.-J."/>
            <person name="Rhee S.-K."/>
        </authorList>
    </citation>
    <scope>NUCLEOTIDE SEQUENCE [LARGE SCALE GENOMIC DNA]</scope>
    <source>
        <strain evidence="9">GI5</strain>
    </source>
</reference>
<sequence>MPPRRADVSRESLDVGMVLSLGAVMKPRWHVQLWLVAFGVLSPMLGYANPEAPGMYDARNMGMGGAGVAHLNSPAAVLHNPANLVEAEASQNQSAFTLLAVKLGGSFAGPDEYQESPWIAVPLPFWGYVEKASNDFSYGASFYLALGFGGGYEDVKRYGTGKPCTYDPSDVIINDGSGGVTLDPDAIDNDQCLSQGREEMVNMAIFELAFPFSYRVTDKLKLGVSLRFPFGMFEQQTTEDFAGAFTDPDSPVGSYGLGFTQVTSKMYGVGNPGVLLGVSYDVTDYFTVAASYRTKTTTVMKGSTDVVLDSNMLLAPAITTFGGLPVGDYANLVNSIPGVAQLVAIRNTDDLLGVAESIATDIDSQISWSTAEAIEFGIALQVTPSVLFAMDWRRAYYSDSNKDFIVELKEPIFEATGLDRLGQTLNWDDSDTISLGVEWNFTLHQYLRFGYSASNSATPPAYTNAFTPPPADYQDSFYVGYGAQVGKWILDIGFNYASVEYTIDQPYDSEGNPVDTPTCRAGQLVKSGCPGLQTVESYFLGLSANYQY</sequence>
<keyword evidence="6" id="KW-0472">Membrane</keyword>
<accession>A0A2K9LJI7</accession>
<evidence type="ECO:0000256" key="2">
    <source>
        <dbReference type="ARBA" id="ARBA00008163"/>
    </source>
</evidence>
<keyword evidence="7" id="KW-0998">Cell outer membrane</keyword>
<keyword evidence="3" id="KW-1134">Transmembrane beta strand</keyword>
<evidence type="ECO:0000313" key="9">
    <source>
        <dbReference type="Proteomes" id="UP000235116"/>
    </source>
</evidence>
<dbReference type="Proteomes" id="UP000235116">
    <property type="component" value="Chromosome"/>
</dbReference>
<dbReference type="PANTHER" id="PTHR35093:SF8">
    <property type="entry name" value="OUTER MEMBRANE PROTEIN NMB0088-RELATED"/>
    <property type="match status" value="1"/>
</dbReference>
<evidence type="ECO:0000256" key="3">
    <source>
        <dbReference type="ARBA" id="ARBA00022452"/>
    </source>
</evidence>
<evidence type="ECO:0000256" key="6">
    <source>
        <dbReference type="ARBA" id="ARBA00023136"/>
    </source>
</evidence>
<proteinExistence type="inferred from homology"/>
<name>A0A2K9LJI7_9GAMM</name>
<dbReference type="Pfam" id="PF03349">
    <property type="entry name" value="Toluene_X"/>
    <property type="match status" value="1"/>
</dbReference>
<keyword evidence="4" id="KW-0812">Transmembrane</keyword>
<gene>
    <name evidence="8" type="ORF">Kalk_08265</name>
</gene>
<keyword evidence="9" id="KW-1185">Reference proteome</keyword>
<evidence type="ECO:0000256" key="1">
    <source>
        <dbReference type="ARBA" id="ARBA00004571"/>
    </source>
</evidence>